<evidence type="ECO:0000256" key="1">
    <source>
        <dbReference type="SAM" id="SignalP"/>
    </source>
</evidence>
<comment type="caution">
    <text evidence="2">The sequence shown here is derived from an EMBL/GenBank/DDBJ whole genome shotgun (WGS) entry which is preliminary data.</text>
</comment>
<sequence length="154" mass="17665">MKKTAFILVFFLGFNFAFAQTTWQWKQHNLKFSLPNGFKVKNNTANHFQAKGVGVEFDIFVWQDHKVTAGSMKDALVLLADTYIDNISHYGEHDLDDFEGAYVIGDYKGKKTIFFGFIDKRGGTNFFAEVIFDEDDDEALEDAFHIVDSIDRID</sequence>
<evidence type="ECO:0000313" key="2">
    <source>
        <dbReference type="EMBL" id="PKQ62652.1"/>
    </source>
</evidence>
<name>A0A2N3HX73_9BACT</name>
<dbReference type="AlphaFoldDB" id="A0A2N3HX73"/>
<organism evidence="2 3">
    <name type="scientific">Raineya orbicola</name>
    <dbReference type="NCBI Taxonomy" id="2016530"/>
    <lineage>
        <taxon>Bacteria</taxon>
        <taxon>Pseudomonadati</taxon>
        <taxon>Bacteroidota</taxon>
        <taxon>Cytophagia</taxon>
        <taxon>Cytophagales</taxon>
        <taxon>Raineyaceae</taxon>
        <taxon>Raineya</taxon>
    </lineage>
</organism>
<gene>
    <name evidence="2" type="ORF">Rain11_2675</name>
</gene>
<dbReference type="RefSeq" id="WP_101359938.1">
    <property type="nucleotide sequence ID" value="NZ_NKXO01000091.1"/>
</dbReference>
<proteinExistence type="predicted"/>
<feature type="chain" id="PRO_5014625915" evidence="1">
    <location>
        <begin position="20"/>
        <end position="154"/>
    </location>
</feature>
<dbReference type="Proteomes" id="UP000233387">
    <property type="component" value="Unassembled WGS sequence"/>
</dbReference>
<feature type="signal peptide" evidence="1">
    <location>
        <begin position="1"/>
        <end position="19"/>
    </location>
</feature>
<dbReference type="EMBL" id="NKXO01000091">
    <property type="protein sequence ID" value="PKQ62652.1"/>
    <property type="molecule type" value="Genomic_DNA"/>
</dbReference>
<evidence type="ECO:0000313" key="3">
    <source>
        <dbReference type="Proteomes" id="UP000233387"/>
    </source>
</evidence>
<protein>
    <submittedName>
        <fullName evidence="2">Uncharacterized protein</fullName>
    </submittedName>
</protein>
<keyword evidence="3" id="KW-1185">Reference proteome</keyword>
<dbReference type="OrthoDB" id="952325at2"/>
<accession>A0A2N3HX73</accession>
<keyword evidence="1" id="KW-0732">Signal</keyword>
<reference evidence="2 3" key="1">
    <citation type="submission" date="2017-06" db="EMBL/GenBank/DDBJ databases">
        <title>Raineya orbicola gen. nov., sp. nov. a slightly thermophilic bacterium of the phylum Bacteroidetes and the description of Raineyaceae fam. nov.</title>
        <authorList>
            <person name="Albuquerque L."/>
            <person name="Polonia A.R.M."/>
            <person name="Barroso C."/>
            <person name="Froufe H.J.C."/>
            <person name="Lage O."/>
            <person name="Lobo-Da-Cunha A."/>
            <person name="Egas C."/>
            <person name="Da Costa M.S."/>
        </authorList>
    </citation>
    <scope>NUCLEOTIDE SEQUENCE [LARGE SCALE GENOMIC DNA]</scope>
    <source>
        <strain evidence="2 3">SPSPC-11</strain>
    </source>
</reference>